<accession>A0A0R2HWZ5</accession>
<name>A0A0R2HWZ5_CARDV</name>
<dbReference type="InterPro" id="IPR051011">
    <property type="entry name" value="Metal_resp_trans_reg"/>
</dbReference>
<dbReference type="Pfam" id="PF01022">
    <property type="entry name" value="HTH_5"/>
    <property type="match status" value="1"/>
</dbReference>
<sequence>MTFENKKLTDQTIQRVSQIFKVLSDPTRISILYLLEKQELNVGAIAQCLGMEQSAVSHQLRTLRTANLVKSRREGKTIYYSQDDEHVLDLLTQAVKHTKHIQ</sequence>
<gene>
    <name evidence="5" type="ORF">IV74_GL000165</name>
</gene>
<reference evidence="5 6" key="1">
    <citation type="journal article" date="2015" name="Genome Announc.">
        <title>Expanding the biotechnology potential of lactobacilli through comparative genomics of 213 strains and associated genera.</title>
        <authorList>
            <person name="Sun Z."/>
            <person name="Harris H.M."/>
            <person name="McCann A."/>
            <person name="Guo C."/>
            <person name="Argimon S."/>
            <person name="Zhang W."/>
            <person name="Yang X."/>
            <person name="Jeffery I.B."/>
            <person name="Cooney J.C."/>
            <person name="Kagawa T.F."/>
            <person name="Liu W."/>
            <person name="Song Y."/>
            <person name="Salvetti E."/>
            <person name="Wrobel A."/>
            <person name="Rasinkangas P."/>
            <person name="Parkhill J."/>
            <person name="Rea M.C."/>
            <person name="O'Sullivan O."/>
            <person name="Ritari J."/>
            <person name="Douillard F.P."/>
            <person name="Paul Ross R."/>
            <person name="Yang R."/>
            <person name="Briner A.E."/>
            <person name="Felis G.E."/>
            <person name="de Vos W.M."/>
            <person name="Barrangou R."/>
            <person name="Klaenhammer T.R."/>
            <person name="Caufield P.W."/>
            <person name="Cui Y."/>
            <person name="Zhang H."/>
            <person name="O'Toole P.W."/>
        </authorList>
    </citation>
    <scope>NUCLEOTIDE SEQUENCE [LARGE SCALE GENOMIC DNA]</scope>
    <source>
        <strain evidence="5 6">DSM 20623</strain>
    </source>
</reference>
<dbReference type="PATRIC" id="fig|1449336.4.peg.167"/>
<dbReference type="CDD" id="cd00090">
    <property type="entry name" value="HTH_ARSR"/>
    <property type="match status" value="1"/>
</dbReference>
<dbReference type="PANTHER" id="PTHR43132:SF6">
    <property type="entry name" value="HTH-TYPE TRANSCRIPTIONAL REPRESSOR CZRA"/>
    <property type="match status" value="1"/>
</dbReference>
<dbReference type="GO" id="GO:0003700">
    <property type="term" value="F:DNA-binding transcription factor activity"/>
    <property type="evidence" value="ECO:0007669"/>
    <property type="project" value="InterPro"/>
</dbReference>
<dbReference type="PRINTS" id="PR00778">
    <property type="entry name" value="HTHARSR"/>
</dbReference>
<dbReference type="InterPro" id="IPR001845">
    <property type="entry name" value="HTH_ArsR_DNA-bd_dom"/>
</dbReference>
<keyword evidence="1" id="KW-0805">Transcription regulation</keyword>
<dbReference type="NCBIfam" id="NF033788">
    <property type="entry name" value="HTH_metalloreg"/>
    <property type="match status" value="1"/>
</dbReference>
<keyword evidence="3" id="KW-0804">Transcription</keyword>
<protein>
    <recommendedName>
        <fullName evidence="4">HTH arsR-type domain-containing protein</fullName>
    </recommendedName>
</protein>
<evidence type="ECO:0000313" key="6">
    <source>
        <dbReference type="Proteomes" id="UP000051658"/>
    </source>
</evidence>
<dbReference type="InterPro" id="IPR036388">
    <property type="entry name" value="WH-like_DNA-bd_sf"/>
</dbReference>
<dbReference type="AlphaFoldDB" id="A0A0R2HWZ5"/>
<dbReference type="SUPFAM" id="SSF46785">
    <property type="entry name" value="Winged helix' DNA-binding domain"/>
    <property type="match status" value="1"/>
</dbReference>
<evidence type="ECO:0000256" key="3">
    <source>
        <dbReference type="ARBA" id="ARBA00023163"/>
    </source>
</evidence>
<organism evidence="5 6">
    <name type="scientific">Carnobacterium divergens DSM 20623</name>
    <dbReference type="NCBI Taxonomy" id="1449336"/>
    <lineage>
        <taxon>Bacteria</taxon>
        <taxon>Bacillati</taxon>
        <taxon>Bacillota</taxon>
        <taxon>Bacilli</taxon>
        <taxon>Lactobacillales</taxon>
        <taxon>Carnobacteriaceae</taxon>
        <taxon>Carnobacterium</taxon>
    </lineage>
</organism>
<dbReference type="Proteomes" id="UP000051658">
    <property type="component" value="Unassembled WGS sequence"/>
</dbReference>
<dbReference type="GO" id="GO:0003677">
    <property type="term" value="F:DNA binding"/>
    <property type="evidence" value="ECO:0007669"/>
    <property type="project" value="UniProtKB-KW"/>
</dbReference>
<dbReference type="EMBL" id="JQBS01000007">
    <property type="protein sequence ID" value="KRN57185.1"/>
    <property type="molecule type" value="Genomic_DNA"/>
</dbReference>
<dbReference type="Gene3D" id="1.10.10.10">
    <property type="entry name" value="Winged helix-like DNA-binding domain superfamily/Winged helix DNA-binding domain"/>
    <property type="match status" value="1"/>
</dbReference>
<dbReference type="GeneID" id="89588160"/>
<evidence type="ECO:0000256" key="2">
    <source>
        <dbReference type="ARBA" id="ARBA00023125"/>
    </source>
</evidence>
<proteinExistence type="predicted"/>
<dbReference type="InterPro" id="IPR011991">
    <property type="entry name" value="ArsR-like_HTH"/>
</dbReference>
<evidence type="ECO:0000313" key="5">
    <source>
        <dbReference type="EMBL" id="KRN57185.1"/>
    </source>
</evidence>
<dbReference type="SMART" id="SM00418">
    <property type="entry name" value="HTH_ARSR"/>
    <property type="match status" value="1"/>
</dbReference>
<evidence type="ECO:0000256" key="1">
    <source>
        <dbReference type="ARBA" id="ARBA00023015"/>
    </source>
</evidence>
<dbReference type="eggNOG" id="COG0640">
    <property type="taxonomic scope" value="Bacteria"/>
</dbReference>
<evidence type="ECO:0000259" key="4">
    <source>
        <dbReference type="PROSITE" id="PS50987"/>
    </source>
</evidence>
<dbReference type="PROSITE" id="PS50987">
    <property type="entry name" value="HTH_ARSR_2"/>
    <property type="match status" value="1"/>
</dbReference>
<keyword evidence="2" id="KW-0238">DNA-binding</keyword>
<keyword evidence="6" id="KW-1185">Reference proteome</keyword>
<comment type="caution">
    <text evidence="5">The sequence shown here is derived from an EMBL/GenBank/DDBJ whole genome shotgun (WGS) entry which is preliminary data.</text>
</comment>
<dbReference type="InterPro" id="IPR036390">
    <property type="entry name" value="WH_DNA-bd_sf"/>
</dbReference>
<dbReference type="PANTHER" id="PTHR43132">
    <property type="entry name" value="ARSENICAL RESISTANCE OPERON REPRESSOR ARSR-RELATED"/>
    <property type="match status" value="1"/>
</dbReference>
<feature type="domain" description="HTH arsR-type" evidence="4">
    <location>
        <begin position="8"/>
        <end position="102"/>
    </location>
</feature>
<dbReference type="RefSeq" id="WP_034571412.1">
    <property type="nucleotide sequence ID" value="NZ_JQBS01000007.1"/>
</dbReference>